<dbReference type="Pfam" id="PF13411">
    <property type="entry name" value="MerR_1"/>
    <property type="match status" value="1"/>
</dbReference>
<keyword evidence="1" id="KW-0805">Transcription regulation</keyword>
<reference evidence="5" key="1">
    <citation type="journal article" date="2014" name="Genome Announc.">
        <title>Draft Genome Sequences of Three Alkaliphilic Bacillus Strains, Bacillus wakoensis JCM 9140T, Bacillus akibai JCM 9157T, and Bacillus hemicellulosilyticus JCM 9152T.</title>
        <authorList>
            <person name="Yuki M."/>
            <person name="Oshima K."/>
            <person name="Suda W."/>
            <person name="Oshida Y."/>
            <person name="Kitamura K."/>
            <person name="Iida T."/>
            <person name="Hattori M."/>
            <person name="Ohkuma M."/>
        </authorList>
    </citation>
    <scope>NUCLEOTIDE SEQUENCE [LARGE SCALE GENOMIC DNA]</scope>
    <source>
        <strain evidence="5">JCM 9152</strain>
    </source>
</reference>
<dbReference type="Gene3D" id="1.10.1660.10">
    <property type="match status" value="1"/>
</dbReference>
<dbReference type="GO" id="GO:0003700">
    <property type="term" value="F:DNA-binding transcription factor activity"/>
    <property type="evidence" value="ECO:0007669"/>
    <property type="project" value="InterPro"/>
</dbReference>
<dbReference type="Proteomes" id="UP000018895">
    <property type="component" value="Unassembled WGS sequence"/>
</dbReference>
<dbReference type="InterPro" id="IPR047057">
    <property type="entry name" value="MerR_fam"/>
</dbReference>
<dbReference type="OrthoDB" id="9806513at2"/>
<dbReference type="SMART" id="SM00422">
    <property type="entry name" value="HTH_MERR"/>
    <property type="match status" value="1"/>
</dbReference>
<evidence type="ECO:0000313" key="5">
    <source>
        <dbReference type="EMBL" id="GAE28693.1"/>
    </source>
</evidence>
<keyword evidence="6" id="KW-1185">Reference proteome</keyword>
<evidence type="ECO:0000259" key="4">
    <source>
        <dbReference type="PROSITE" id="PS50937"/>
    </source>
</evidence>
<accession>W4QAH8</accession>
<dbReference type="PRINTS" id="PR00040">
    <property type="entry name" value="HTHMERR"/>
</dbReference>
<comment type="caution">
    <text evidence="5">The sequence shown here is derived from an EMBL/GenBank/DDBJ whole genome shotgun (WGS) entry which is preliminary data.</text>
</comment>
<dbReference type="PANTHER" id="PTHR30204:SF94">
    <property type="entry name" value="HEAVY METAL-DEPENDENT TRANSCRIPTIONAL REGULATOR HI_0293-RELATED"/>
    <property type="match status" value="1"/>
</dbReference>
<dbReference type="PROSITE" id="PS50937">
    <property type="entry name" value="HTH_MERR_2"/>
    <property type="match status" value="1"/>
</dbReference>
<gene>
    <name evidence="5" type="ORF">JCM9152_21</name>
</gene>
<dbReference type="SUPFAM" id="SSF46955">
    <property type="entry name" value="Putative DNA-binding domain"/>
    <property type="match status" value="1"/>
</dbReference>
<proteinExistence type="predicted"/>
<organism evidence="5 6">
    <name type="scientific">Halalkalibacter hemicellulosilyticusJCM 9152</name>
    <dbReference type="NCBI Taxonomy" id="1236971"/>
    <lineage>
        <taxon>Bacteria</taxon>
        <taxon>Bacillati</taxon>
        <taxon>Bacillota</taxon>
        <taxon>Bacilli</taxon>
        <taxon>Bacillales</taxon>
        <taxon>Bacillaceae</taxon>
        <taxon>Halalkalibacter</taxon>
    </lineage>
</organism>
<evidence type="ECO:0000313" key="6">
    <source>
        <dbReference type="Proteomes" id="UP000018895"/>
    </source>
</evidence>
<evidence type="ECO:0000256" key="1">
    <source>
        <dbReference type="ARBA" id="ARBA00023015"/>
    </source>
</evidence>
<dbReference type="STRING" id="1236971.JCM9152_21"/>
<dbReference type="PANTHER" id="PTHR30204">
    <property type="entry name" value="REDOX-CYCLING DRUG-SENSING TRANSCRIPTIONAL ACTIVATOR SOXR"/>
    <property type="match status" value="1"/>
</dbReference>
<dbReference type="InterPro" id="IPR000551">
    <property type="entry name" value="MerR-type_HTH_dom"/>
</dbReference>
<evidence type="ECO:0000256" key="2">
    <source>
        <dbReference type="ARBA" id="ARBA00023125"/>
    </source>
</evidence>
<name>W4QAH8_9BACI</name>
<dbReference type="EMBL" id="BAUU01000001">
    <property type="protein sequence ID" value="GAE28693.1"/>
    <property type="molecule type" value="Genomic_DNA"/>
</dbReference>
<feature type="domain" description="HTH merR-type" evidence="4">
    <location>
        <begin position="1"/>
        <end position="68"/>
    </location>
</feature>
<evidence type="ECO:0000256" key="3">
    <source>
        <dbReference type="ARBA" id="ARBA00023163"/>
    </source>
</evidence>
<sequence length="127" mass="14941">MKISQLSNKTGASVRSIRYYEKKQLLSSKRLHNGYRVFDESSIERIKTIQLYLGLGLTTEQIENILICMDNNPDYQLNQEFLCEDMIKIYEQKLSEVNEHMDSLFNLKQGLERQISKVKKYNAVRDS</sequence>
<keyword evidence="2" id="KW-0238">DNA-binding</keyword>
<protein>
    <submittedName>
        <fullName evidence="5">Transcriptional regulator</fullName>
    </submittedName>
</protein>
<keyword evidence="3" id="KW-0804">Transcription</keyword>
<dbReference type="RefSeq" id="WP_035339614.1">
    <property type="nucleotide sequence ID" value="NZ_BAUU01000001.1"/>
</dbReference>
<dbReference type="InterPro" id="IPR009061">
    <property type="entry name" value="DNA-bd_dom_put_sf"/>
</dbReference>
<dbReference type="GO" id="GO:0003677">
    <property type="term" value="F:DNA binding"/>
    <property type="evidence" value="ECO:0007669"/>
    <property type="project" value="UniProtKB-KW"/>
</dbReference>
<dbReference type="AlphaFoldDB" id="W4QAH8"/>